<dbReference type="EMBL" id="CAWUFR010000080">
    <property type="protein sequence ID" value="CAK6965203.1"/>
    <property type="molecule type" value="Genomic_DNA"/>
</dbReference>
<dbReference type="AlphaFoldDB" id="A0AAV1P103"/>
<accession>A0AAV1P103</accession>
<keyword evidence="2" id="KW-1185">Reference proteome</keyword>
<protein>
    <submittedName>
        <fullName evidence="1">PiggyBac transposable element-derived protein 4-like, partial</fullName>
    </submittedName>
</protein>
<comment type="caution">
    <text evidence="1">The sequence shown here is derived from an EMBL/GenBank/DDBJ whole genome shotgun (WGS) entry which is preliminary data.</text>
</comment>
<reference evidence="1 2" key="1">
    <citation type="submission" date="2024-01" db="EMBL/GenBank/DDBJ databases">
        <authorList>
            <person name="Alioto T."/>
            <person name="Alioto T."/>
            <person name="Gomez Garrido J."/>
        </authorList>
    </citation>
    <scope>NUCLEOTIDE SEQUENCE [LARGE SCALE GENOMIC DNA]</scope>
</reference>
<name>A0AAV1P103_SCOSC</name>
<proteinExistence type="predicted"/>
<evidence type="ECO:0000313" key="2">
    <source>
        <dbReference type="Proteomes" id="UP001314229"/>
    </source>
</evidence>
<organism evidence="1 2">
    <name type="scientific">Scomber scombrus</name>
    <name type="common">Atlantic mackerel</name>
    <name type="synonym">Scomber vernalis</name>
    <dbReference type="NCBI Taxonomy" id="13677"/>
    <lineage>
        <taxon>Eukaryota</taxon>
        <taxon>Metazoa</taxon>
        <taxon>Chordata</taxon>
        <taxon>Craniata</taxon>
        <taxon>Vertebrata</taxon>
        <taxon>Euteleostomi</taxon>
        <taxon>Actinopterygii</taxon>
        <taxon>Neopterygii</taxon>
        <taxon>Teleostei</taxon>
        <taxon>Neoteleostei</taxon>
        <taxon>Acanthomorphata</taxon>
        <taxon>Pelagiaria</taxon>
        <taxon>Scombriformes</taxon>
        <taxon>Scombridae</taxon>
        <taxon>Scomber</taxon>
    </lineage>
</organism>
<gene>
    <name evidence="1" type="ORF">FSCOSCO3_A008002</name>
</gene>
<dbReference type="Proteomes" id="UP001314229">
    <property type="component" value="Unassembled WGS sequence"/>
</dbReference>
<evidence type="ECO:0000313" key="1">
    <source>
        <dbReference type="EMBL" id="CAK6965203.1"/>
    </source>
</evidence>
<sequence>MLSYCPKKGKNVMLLSTMHKDAALSTREDKITQMVLDYNETVAGVDNLDKVTATYSCRRMTACWPLVIFFHIIDGAHRQLASKNQEEIESDNGADNRMYVGQTCRVRVCMSRVQVIQTNHNTVSESVAGYCVKLLLPINGDELGWMDGCVRSLSAALLQRCSSQPARLTQTPPPTHRLVQ</sequence>